<dbReference type="OrthoDB" id="9807451at2"/>
<dbReference type="Pfam" id="PF02579">
    <property type="entry name" value="Nitro_FeMo-Co"/>
    <property type="match status" value="1"/>
</dbReference>
<gene>
    <name evidence="2" type="ORF">TDSAC_1579</name>
</gene>
<sequence length="118" mass="13499">MRIAFAVFDNEKMIMDESFGRSKFFFVYDTERETWEQYENVQNLKAPQGAGLQAAQTVVNANVDIIISKNIGPKAFDLLRSQNIKIYSTDEKDVKLALKLFLEGKLQELKDPNQFGMG</sequence>
<dbReference type="PANTHER" id="PTHR33937:SF5">
    <property type="entry name" value="IRON-MOLYBDENUM COFACTOR-BINDING PROTEIN"/>
    <property type="match status" value="1"/>
</dbReference>
<evidence type="ECO:0000259" key="1">
    <source>
        <dbReference type="Pfam" id="PF02579"/>
    </source>
</evidence>
<dbReference type="Gene3D" id="3.30.420.130">
    <property type="entry name" value="Dinitrogenase iron-molybdenum cofactor biosynthesis domain"/>
    <property type="match status" value="1"/>
</dbReference>
<dbReference type="AlphaFoldDB" id="A0A2R4W2C4"/>
<dbReference type="InterPro" id="IPR036105">
    <property type="entry name" value="DiNase_FeMo-co_biosyn_sf"/>
</dbReference>
<accession>A0A2R4W2C4</accession>
<dbReference type="SUPFAM" id="SSF53146">
    <property type="entry name" value="Nitrogenase accessory factor-like"/>
    <property type="match status" value="1"/>
</dbReference>
<dbReference type="KEGG" id="taci:TDSAC_1579"/>
<feature type="domain" description="Dinitrogenase iron-molybdenum cofactor biosynthesis" evidence="1">
    <location>
        <begin position="15"/>
        <end position="102"/>
    </location>
</feature>
<dbReference type="RefSeq" id="WP_108309773.1">
    <property type="nucleotide sequence ID" value="NZ_CP020921.1"/>
</dbReference>
<evidence type="ECO:0000313" key="2">
    <source>
        <dbReference type="EMBL" id="AWB10915.1"/>
    </source>
</evidence>
<reference evidence="2 3" key="1">
    <citation type="submission" date="2017-04" db="EMBL/GenBank/DDBJ databases">
        <title>Genomic insights into metabolism of Thermodesulfobium acidiphilum.</title>
        <authorList>
            <person name="Toshchakov S.V."/>
            <person name="Frolov E.N."/>
            <person name="Kublanov I.V."/>
            <person name="Samarov N.I."/>
            <person name="Novikov A."/>
            <person name="Lebedinsky A.V."/>
            <person name="Bonch-Osmolovskaya E.A."/>
            <person name="Chernyh N.A."/>
        </authorList>
    </citation>
    <scope>NUCLEOTIDE SEQUENCE [LARGE SCALE GENOMIC DNA]</scope>
    <source>
        <strain evidence="2 3">3127-1</strain>
    </source>
</reference>
<dbReference type="Proteomes" id="UP000244792">
    <property type="component" value="Chromosome"/>
</dbReference>
<dbReference type="InterPro" id="IPR003731">
    <property type="entry name" value="Di-Nase_FeMo-co_biosynth"/>
</dbReference>
<dbReference type="EMBL" id="CP020921">
    <property type="protein sequence ID" value="AWB10915.1"/>
    <property type="molecule type" value="Genomic_DNA"/>
</dbReference>
<dbReference type="CDD" id="cd00851">
    <property type="entry name" value="MTH1175"/>
    <property type="match status" value="1"/>
</dbReference>
<proteinExistence type="predicted"/>
<dbReference type="InterPro" id="IPR051840">
    <property type="entry name" value="NifX/NifY_domain"/>
</dbReference>
<evidence type="ECO:0000313" key="3">
    <source>
        <dbReference type="Proteomes" id="UP000244792"/>
    </source>
</evidence>
<name>A0A2R4W2C4_THEAF</name>
<dbReference type="PANTHER" id="PTHR33937">
    <property type="entry name" value="IRON-MOLYBDENUM PROTEIN-RELATED-RELATED"/>
    <property type="match status" value="1"/>
</dbReference>
<protein>
    <submittedName>
        <fullName evidence="2">Putative Fe-Mo cluster-binding protein, NifX family</fullName>
    </submittedName>
</protein>
<organism evidence="2 3">
    <name type="scientific">Thermodesulfobium acidiphilum</name>
    <dbReference type="NCBI Taxonomy" id="1794699"/>
    <lineage>
        <taxon>Bacteria</taxon>
        <taxon>Pseudomonadati</taxon>
        <taxon>Thermodesulfobiota</taxon>
        <taxon>Thermodesulfobiia</taxon>
        <taxon>Thermodesulfobiales</taxon>
        <taxon>Thermodesulfobiaceae</taxon>
        <taxon>Thermodesulfobium</taxon>
    </lineage>
</organism>
<dbReference type="InterPro" id="IPR033913">
    <property type="entry name" value="MTH1175_dom"/>
</dbReference>
<keyword evidence="3" id="KW-1185">Reference proteome</keyword>